<dbReference type="Gene3D" id="3.40.470.10">
    <property type="entry name" value="Uracil-DNA glycosylase-like domain"/>
    <property type="match status" value="1"/>
</dbReference>
<dbReference type="InterPro" id="IPR051536">
    <property type="entry name" value="UDG_Type-4/5"/>
</dbReference>
<evidence type="ECO:0000256" key="2">
    <source>
        <dbReference type="ARBA" id="ARBA00006521"/>
    </source>
</evidence>
<feature type="domain" description="Uracil-DNA glycosylase-like" evidence="13">
    <location>
        <begin position="126"/>
        <end position="277"/>
    </location>
</feature>
<sequence length="289" mass="31443">MSLAIDQLDFHTARALLEWQVELGVLDAVGETPVDRYAASAEALAKQAERQAERQASQPGSAQGREGGARAKPGRAPAPPMEPKGPDTALLARQAAEAATDIDALIAAQESFEHCDLKRGARSFVRPEGRPQARVMIIGEAPDPEEDRAGHAFAGRTGQMLDRMCAAIGLSRDAADAQKAVYVSTLLPWRPPQNREPQADEIAMMLPFVRRHIALADPDLLVLMGNDPCGALLGKRGITRLRGRWAEVEGRPALPMFHPGYLLRNPDFKREAWADLLSLQARLRSKAEG</sequence>
<dbReference type="RefSeq" id="WP_097373905.1">
    <property type="nucleotide sequence ID" value="NZ_CP021404.1"/>
</dbReference>
<evidence type="ECO:0000313" key="14">
    <source>
        <dbReference type="EMBL" id="ATI42980.1"/>
    </source>
</evidence>
<dbReference type="InterPro" id="IPR005122">
    <property type="entry name" value="Uracil-DNA_glycosylase-like"/>
</dbReference>
<keyword evidence="7" id="KW-0227">DNA damage</keyword>
<feature type="region of interest" description="Disordered" evidence="12">
    <location>
        <begin position="41"/>
        <end position="87"/>
    </location>
</feature>
<dbReference type="EMBL" id="CP021404">
    <property type="protein sequence ID" value="ATI42980.1"/>
    <property type="molecule type" value="Genomic_DNA"/>
</dbReference>
<keyword evidence="15" id="KW-1185">Reference proteome</keyword>
<gene>
    <name evidence="14" type="ORF">CBW24_13855</name>
</gene>
<dbReference type="PANTHER" id="PTHR33693:SF1">
    <property type="entry name" value="TYPE-4 URACIL-DNA GLYCOSYLASE"/>
    <property type="match status" value="1"/>
</dbReference>
<dbReference type="GO" id="GO:0046872">
    <property type="term" value="F:metal ion binding"/>
    <property type="evidence" value="ECO:0007669"/>
    <property type="project" value="UniProtKB-KW"/>
</dbReference>
<proteinExistence type="inferred from homology"/>
<keyword evidence="10" id="KW-0411">Iron-sulfur</keyword>
<evidence type="ECO:0000256" key="11">
    <source>
        <dbReference type="ARBA" id="ARBA00023204"/>
    </source>
</evidence>
<evidence type="ECO:0000256" key="8">
    <source>
        <dbReference type="ARBA" id="ARBA00022801"/>
    </source>
</evidence>
<dbReference type="GO" id="GO:0004844">
    <property type="term" value="F:uracil DNA N-glycosylase activity"/>
    <property type="evidence" value="ECO:0007669"/>
    <property type="project" value="UniProtKB-EC"/>
</dbReference>
<protein>
    <recommendedName>
        <fullName evidence="4">Type-4 uracil-DNA glycosylase</fullName>
        <ecNumber evidence="3">3.2.2.27</ecNumber>
    </recommendedName>
</protein>
<dbReference type="Proteomes" id="UP000219050">
    <property type="component" value="Chromosome"/>
</dbReference>
<dbReference type="InterPro" id="IPR005273">
    <property type="entry name" value="Ura-DNA_glyco_family4"/>
</dbReference>
<dbReference type="AlphaFoldDB" id="A0A291M252"/>
<dbReference type="SMART" id="SM00987">
    <property type="entry name" value="UreE_C"/>
    <property type="match status" value="1"/>
</dbReference>
<comment type="similarity">
    <text evidence="2">Belongs to the uracil-DNA glycosylase (UDG) superfamily. Type 4 (UDGa) family.</text>
</comment>
<evidence type="ECO:0000256" key="5">
    <source>
        <dbReference type="ARBA" id="ARBA00022485"/>
    </source>
</evidence>
<dbReference type="CDD" id="cd10030">
    <property type="entry name" value="UDG-F4_TTUDGA_SPO1dp_like"/>
    <property type="match status" value="1"/>
</dbReference>
<dbReference type="EC" id="3.2.2.27" evidence="3"/>
<dbReference type="PANTHER" id="PTHR33693">
    <property type="entry name" value="TYPE-5 URACIL-DNA GLYCOSYLASE"/>
    <property type="match status" value="1"/>
</dbReference>
<dbReference type="OrthoDB" id="5290748at2"/>
<keyword evidence="5" id="KW-0004">4Fe-4S</keyword>
<dbReference type="GO" id="GO:0051539">
    <property type="term" value="F:4 iron, 4 sulfur cluster binding"/>
    <property type="evidence" value="ECO:0007669"/>
    <property type="project" value="UniProtKB-KW"/>
</dbReference>
<keyword evidence="6" id="KW-0479">Metal-binding</keyword>
<evidence type="ECO:0000256" key="9">
    <source>
        <dbReference type="ARBA" id="ARBA00023004"/>
    </source>
</evidence>
<evidence type="ECO:0000256" key="4">
    <source>
        <dbReference type="ARBA" id="ARBA00019403"/>
    </source>
</evidence>
<dbReference type="NCBIfam" id="TIGR00758">
    <property type="entry name" value="UDG_fam4"/>
    <property type="match status" value="1"/>
</dbReference>
<dbReference type="InterPro" id="IPR036895">
    <property type="entry name" value="Uracil-DNA_glycosylase-like_sf"/>
</dbReference>
<dbReference type="GO" id="GO:0006281">
    <property type="term" value="P:DNA repair"/>
    <property type="evidence" value="ECO:0007669"/>
    <property type="project" value="UniProtKB-KW"/>
</dbReference>
<name>A0A291M252_9RHOB</name>
<evidence type="ECO:0000256" key="3">
    <source>
        <dbReference type="ARBA" id="ARBA00012030"/>
    </source>
</evidence>
<organism evidence="14 15">
    <name type="scientific">Pacificitalea manganoxidans</name>
    <dbReference type="NCBI Taxonomy" id="1411902"/>
    <lineage>
        <taxon>Bacteria</taxon>
        <taxon>Pseudomonadati</taxon>
        <taxon>Pseudomonadota</taxon>
        <taxon>Alphaproteobacteria</taxon>
        <taxon>Rhodobacterales</taxon>
        <taxon>Paracoccaceae</taxon>
        <taxon>Pacificitalea</taxon>
    </lineage>
</organism>
<evidence type="ECO:0000256" key="12">
    <source>
        <dbReference type="SAM" id="MobiDB-lite"/>
    </source>
</evidence>
<evidence type="ECO:0000256" key="1">
    <source>
        <dbReference type="ARBA" id="ARBA00001400"/>
    </source>
</evidence>
<evidence type="ECO:0000256" key="6">
    <source>
        <dbReference type="ARBA" id="ARBA00022723"/>
    </source>
</evidence>
<keyword evidence="8" id="KW-0378">Hydrolase</keyword>
<dbReference type="Pfam" id="PF03167">
    <property type="entry name" value="UDG"/>
    <property type="match status" value="1"/>
</dbReference>
<comment type="catalytic activity">
    <reaction evidence="1">
        <text>Hydrolyzes single-stranded DNA or mismatched double-stranded DNA and polynucleotides, releasing free uracil.</text>
        <dbReference type="EC" id="3.2.2.27"/>
    </reaction>
</comment>
<evidence type="ECO:0000256" key="7">
    <source>
        <dbReference type="ARBA" id="ARBA00022763"/>
    </source>
</evidence>
<evidence type="ECO:0000259" key="13">
    <source>
        <dbReference type="SMART" id="SM00986"/>
    </source>
</evidence>
<keyword evidence="9" id="KW-0408">Iron</keyword>
<dbReference type="SUPFAM" id="SSF52141">
    <property type="entry name" value="Uracil-DNA glycosylase-like"/>
    <property type="match status" value="1"/>
</dbReference>
<evidence type="ECO:0000256" key="10">
    <source>
        <dbReference type="ARBA" id="ARBA00023014"/>
    </source>
</evidence>
<dbReference type="SMART" id="SM00986">
    <property type="entry name" value="UDG"/>
    <property type="match status" value="1"/>
</dbReference>
<accession>A0A291M252</accession>
<dbReference type="KEGG" id="cmag:CBW24_13855"/>
<reference evidence="14 15" key="1">
    <citation type="submission" date="2017-05" db="EMBL/GenBank/DDBJ databases">
        <title>Comparative genomic and metabolic analysis of manganese-oxidizing mechanisms in Celeribater manganoxidans DY25T: its adaption to the environment of polymetallic nodule.</title>
        <authorList>
            <person name="Wang X."/>
        </authorList>
    </citation>
    <scope>NUCLEOTIDE SEQUENCE [LARGE SCALE GENOMIC DNA]</scope>
    <source>
        <strain evidence="14 15">DY25</strain>
    </source>
</reference>
<evidence type="ECO:0000313" key="15">
    <source>
        <dbReference type="Proteomes" id="UP000219050"/>
    </source>
</evidence>
<keyword evidence="11" id="KW-0234">DNA repair</keyword>